<evidence type="ECO:0000313" key="1">
    <source>
        <dbReference type="EMBL" id="MDG4984666.1"/>
    </source>
</evidence>
<gene>
    <name evidence="1" type="ORF">OGZ51_10975</name>
</gene>
<dbReference type="EMBL" id="JAOWLY010000011">
    <property type="protein sequence ID" value="MDG4984666.1"/>
    <property type="molecule type" value="Genomic_DNA"/>
</dbReference>
<accession>A0A9X4S7J0</accession>
<proteinExistence type="predicted"/>
<sequence>MNNCLRKYGTKKEISKIFSVPIKTIDKDIAEMRSLKNFEPFVLRPSYKRVLISITGYEMFLQSKSSKLL</sequence>
<keyword evidence="1" id="KW-0238">DNA-binding</keyword>
<dbReference type="Proteomes" id="UP001152614">
    <property type="component" value="Unassembled WGS sequence"/>
</dbReference>
<reference evidence="1" key="1">
    <citation type="submission" date="2022-10" db="EMBL/GenBank/DDBJ databases">
        <authorList>
            <person name="Turner M.S."/>
            <person name="Huang W."/>
        </authorList>
    </citation>
    <scope>NUCLEOTIDE SEQUENCE</scope>
    <source>
        <strain evidence="1">3</strain>
    </source>
</reference>
<reference evidence="1" key="2">
    <citation type="journal article" date="2023" name="Food Microbiol.">
        <title>Evaluation of the fermentation potential of lactic acid bacteria isolated from herbs, fruits and vegetables as starter cultures in nut-based milk alternatives.</title>
        <authorList>
            <person name="Huang W."/>
            <person name="Dong A."/>
            <person name="Pham H.T."/>
            <person name="Zhou C."/>
            <person name="Huo Z."/>
            <person name="Watjen A.P."/>
            <person name="Prakash S."/>
            <person name="Bang-Berthelsen C.H."/>
            <person name="Turner M.S."/>
        </authorList>
    </citation>
    <scope>NUCLEOTIDE SEQUENCE</scope>
    <source>
        <strain evidence="1">3</strain>
    </source>
</reference>
<evidence type="ECO:0000313" key="2">
    <source>
        <dbReference type="Proteomes" id="UP001152614"/>
    </source>
</evidence>
<dbReference type="RefSeq" id="WP_278229222.1">
    <property type="nucleotide sequence ID" value="NZ_JAOWLY010000011.1"/>
</dbReference>
<name>A0A9X4S7J0_9LACT</name>
<comment type="caution">
    <text evidence="1">The sequence shown here is derived from an EMBL/GenBank/DDBJ whole genome shotgun (WGS) entry which is preliminary data.</text>
</comment>
<organism evidence="1 2">
    <name type="scientific">Lactococcus lactis</name>
    <dbReference type="NCBI Taxonomy" id="1358"/>
    <lineage>
        <taxon>Bacteria</taxon>
        <taxon>Bacillati</taxon>
        <taxon>Bacillota</taxon>
        <taxon>Bacilli</taxon>
        <taxon>Lactobacillales</taxon>
        <taxon>Streptococcaceae</taxon>
        <taxon>Lactococcus</taxon>
    </lineage>
</organism>
<dbReference type="AlphaFoldDB" id="A0A9X4S7J0"/>
<dbReference type="GO" id="GO:0003677">
    <property type="term" value="F:DNA binding"/>
    <property type="evidence" value="ECO:0007669"/>
    <property type="project" value="UniProtKB-KW"/>
</dbReference>
<protein>
    <submittedName>
        <fullName evidence="1">DNA-binding protein</fullName>
    </submittedName>
</protein>